<evidence type="ECO:0008006" key="4">
    <source>
        <dbReference type="Google" id="ProtNLM"/>
    </source>
</evidence>
<evidence type="ECO:0000313" key="2">
    <source>
        <dbReference type="EMBL" id="PCH43144.1"/>
    </source>
</evidence>
<dbReference type="AlphaFoldDB" id="A0A2H3K272"/>
<organism evidence="2 3">
    <name type="scientific">Wolfiporia cocos (strain MD-104)</name>
    <name type="common">Brown rot fungus</name>
    <dbReference type="NCBI Taxonomy" id="742152"/>
    <lineage>
        <taxon>Eukaryota</taxon>
        <taxon>Fungi</taxon>
        <taxon>Dikarya</taxon>
        <taxon>Basidiomycota</taxon>
        <taxon>Agaricomycotina</taxon>
        <taxon>Agaricomycetes</taxon>
        <taxon>Polyporales</taxon>
        <taxon>Phaeolaceae</taxon>
        <taxon>Wolfiporia</taxon>
    </lineage>
</organism>
<dbReference type="OMA" id="DINSHAP"/>
<feature type="compositionally biased region" description="Polar residues" evidence="1">
    <location>
        <begin position="291"/>
        <end position="313"/>
    </location>
</feature>
<feature type="region of interest" description="Disordered" evidence="1">
    <location>
        <begin position="248"/>
        <end position="313"/>
    </location>
</feature>
<proteinExistence type="predicted"/>
<gene>
    <name evidence="2" type="ORF">WOLCODRAFT_144397</name>
</gene>
<dbReference type="Gene3D" id="3.30.710.10">
    <property type="entry name" value="Potassium Channel Kv1.1, Chain A"/>
    <property type="match status" value="1"/>
</dbReference>
<reference evidence="2 3" key="1">
    <citation type="journal article" date="2012" name="Science">
        <title>The Paleozoic origin of enzymatic lignin decomposition reconstructed from 31 fungal genomes.</title>
        <authorList>
            <person name="Floudas D."/>
            <person name="Binder M."/>
            <person name="Riley R."/>
            <person name="Barry K."/>
            <person name="Blanchette R.A."/>
            <person name="Henrissat B."/>
            <person name="Martinez A.T."/>
            <person name="Otillar R."/>
            <person name="Spatafora J.W."/>
            <person name="Yadav J.S."/>
            <person name="Aerts A."/>
            <person name="Benoit I."/>
            <person name="Boyd A."/>
            <person name="Carlson A."/>
            <person name="Copeland A."/>
            <person name="Coutinho P.M."/>
            <person name="de Vries R.P."/>
            <person name="Ferreira P."/>
            <person name="Findley K."/>
            <person name="Foster B."/>
            <person name="Gaskell J."/>
            <person name="Glotzer D."/>
            <person name="Gorecki P."/>
            <person name="Heitman J."/>
            <person name="Hesse C."/>
            <person name="Hori C."/>
            <person name="Igarashi K."/>
            <person name="Jurgens J.A."/>
            <person name="Kallen N."/>
            <person name="Kersten P."/>
            <person name="Kohler A."/>
            <person name="Kuees U."/>
            <person name="Kumar T.K.A."/>
            <person name="Kuo A."/>
            <person name="LaButti K."/>
            <person name="Larrondo L.F."/>
            <person name="Lindquist E."/>
            <person name="Ling A."/>
            <person name="Lombard V."/>
            <person name="Lucas S."/>
            <person name="Lundell T."/>
            <person name="Martin R."/>
            <person name="McLaughlin D.J."/>
            <person name="Morgenstern I."/>
            <person name="Morin E."/>
            <person name="Murat C."/>
            <person name="Nagy L.G."/>
            <person name="Nolan M."/>
            <person name="Ohm R.A."/>
            <person name="Patyshakuliyeva A."/>
            <person name="Rokas A."/>
            <person name="Ruiz-Duenas F.J."/>
            <person name="Sabat G."/>
            <person name="Salamov A."/>
            <person name="Samejima M."/>
            <person name="Schmutz J."/>
            <person name="Slot J.C."/>
            <person name="St John F."/>
            <person name="Stenlid J."/>
            <person name="Sun H."/>
            <person name="Sun S."/>
            <person name="Syed K."/>
            <person name="Tsang A."/>
            <person name="Wiebenga A."/>
            <person name="Young D."/>
            <person name="Pisabarro A."/>
            <person name="Eastwood D.C."/>
            <person name="Martin F."/>
            <person name="Cullen D."/>
            <person name="Grigoriev I.V."/>
            <person name="Hibbett D.S."/>
        </authorList>
    </citation>
    <scope>NUCLEOTIDE SEQUENCE [LARGE SCALE GENOMIC DNA]</scope>
    <source>
        <strain evidence="2 3">MD-104</strain>
    </source>
</reference>
<dbReference type="OrthoDB" id="6359816at2759"/>
<dbReference type="STRING" id="742152.A0A2H3K272"/>
<dbReference type="Proteomes" id="UP000218811">
    <property type="component" value="Unassembled WGS sequence"/>
</dbReference>
<feature type="compositionally biased region" description="Basic and acidic residues" evidence="1">
    <location>
        <begin position="253"/>
        <end position="267"/>
    </location>
</feature>
<accession>A0A2H3K272</accession>
<sequence length="490" mass="54752">MPTSLQRHEYKVSVTASFLLDNLKELFGLESSQGGTSSKKCYTTDSFGPCWNIAYEGFRPREDDDGYVSIWFDAAGTPSAPLYCSITAESRDGTRHFDGSFTWSFPPGQRRYGWKKALLRSRKWDQNDTLQQENALLVTVTVQSSPEGFDTNTKETLSLLHRTITGNDSESRMVFTTFARRSSFCTLSNGCTLFADNDIMEKFCNHWNNPSIVRMVDKGAAEVIAYDTDYAYDDSDFDEDLTEDDIDINSHAPHVDHDMRAKDEECAHSTVSTAEDSSSTTDESEIETLEASSATSQGSEPATENDFNNVSGHPSLTQIEVACQTIPHIHAPRIVVVGAASTTWEALLFYLHSGTITFAPLTSGGASVRRAFINNHKQTRPHLPAPCSCKSIYHLAHELQLERLQKLAMDHLRSQLSRRTILAEIFSQFTSRFDEVKNIELEVLRSHWSEIVGTTELQEMLTKVVCGDYPHANKVMADIMKYLTGNISGA</sequence>
<feature type="compositionally biased region" description="Low complexity" evidence="1">
    <location>
        <begin position="269"/>
        <end position="281"/>
    </location>
</feature>
<keyword evidence="3" id="KW-1185">Reference proteome</keyword>
<protein>
    <recommendedName>
        <fullName evidence="4">MATH domain-containing protein</fullName>
    </recommendedName>
</protein>
<dbReference type="EMBL" id="KB468135">
    <property type="protein sequence ID" value="PCH43144.1"/>
    <property type="molecule type" value="Genomic_DNA"/>
</dbReference>
<name>A0A2H3K272_WOLCO</name>
<evidence type="ECO:0000256" key="1">
    <source>
        <dbReference type="SAM" id="MobiDB-lite"/>
    </source>
</evidence>
<dbReference type="InterPro" id="IPR011333">
    <property type="entry name" value="SKP1/BTB/POZ_sf"/>
</dbReference>
<evidence type="ECO:0000313" key="3">
    <source>
        <dbReference type="Proteomes" id="UP000218811"/>
    </source>
</evidence>